<evidence type="ECO:0000313" key="1">
    <source>
        <dbReference type="EMBL" id="QPI52922.1"/>
    </source>
</evidence>
<dbReference type="Gene3D" id="2.40.10.270">
    <property type="entry name" value="Bacteriophage SPP1 head-tail adaptor protein"/>
    <property type="match status" value="1"/>
</dbReference>
<gene>
    <name evidence="1" type="ORF">IV454_16375</name>
</gene>
<keyword evidence="2" id="KW-1185">Reference proteome</keyword>
<protein>
    <submittedName>
        <fullName evidence="1">Phage head closure protein</fullName>
    </submittedName>
</protein>
<dbReference type="InterPro" id="IPR008767">
    <property type="entry name" value="Phage_SPP1_head-tail_adaptor"/>
</dbReference>
<evidence type="ECO:0000313" key="2">
    <source>
        <dbReference type="Proteomes" id="UP000662888"/>
    </source>
</evidence>
<organism evidence="1 2">
    <name type="scientific">Massilia antarctica</name>
    <dbReference type="NCBI Taxonomy" id="2765360"/>
    <lineage>
        <taxon>Bacteria</taxon>
        <taxon>Pseudomonadati</taxon>
        <taxon>Pseudomonadota</taxon>
        <taxon>Betaproteobacteria</taxon>
        <taxon>Burkholderiales</taxon>
        <taxon>Oxalobacteraceae</taxon>
        <taxon>Telluria group</taxon>
        <taxon>Massilia</taxon>
    </lineage>
</organism>
<accession>A0AA49ABG3</accession>
<sequence>MSAFASTLRHLVTVQAPAGRDQIGQPLPNGWVEVAKVWADIRHTGGMEAIKAGAATSTVQASIRVRQRAGLHAGMRILHDGTIYKVQVVLPDKERRQHIDLVCEITK</sequence>
<reference evidence="1 2" key="1">
    <citation type="submission" date="2020-11" db="EMBL/GenBank/DDBJ databases">
        <authorList>
            <person name="Sun Q."/>
        </authorList>
    </citation>
    <scope>NUCLEOTIDE SEQUENCE [LARGE SCALE GENOMIC DNA]</scope>
    <source>
        <strain evidence="1 2">P8398</strain>
    </source>
</reference>
<dbReference type="Pfam" id="PF05521">
    <property type="entry name" value="Phage_HCP"/>
    <property type="match status" value="1"/>
</dbReference>
<proteinExistence type="predicted"/>
<dbReference type="RefSeq" id="WP_206092372.1">
    <property type="nucleotide sequence ID" value="NZ_CP065053.1"/>
</dbReference>
<name>A0AA49ABG3_9BURK</name>
<dbReference type="InterPro" id="IPR038666">
    <property type="entry name" value="SSP1_head-tail_sf"/>
</dbReference>
<dbReference type="Proteomes" id="UP000662888">
    <property type="component" value="Chromosome"/>
</dbReference>
<dbReference type="EMBL" id="CP065053">
    <property type="protein sequence ID" value="QPI52922.1"/>
    <property type="molecule type" value="Genomic_DNA"/>
</dbReference>
<dbReference type="NCBIfam" id="TIGR01563">
    <property type="entry name" value="gp16_SPP1"/>
    <property type="match status" value="1"/>
</dbReference>